<gene>
    <name evidence="8" type="ORF">SI8410_17020799</name>
</gene>
<dbReference type="Gene3D" id="2.20.25.80">
    <property type="entry name" value="WRKY domain"/>
    <property type="match status" value="1"/>
</dbReference>
<keyword evidence="5" id="KW-0539">Nucleus</keyword>
<dbReference type="OrthoDB" id="1921377at2759"/>
<feature type="region of interest" description="Disordered" evidence="6">
    <location>
        <begin position="68"/>
        <end position="104"/>
    </location>
</feature>
<dbReference type="PROSITE" id="PS50811">
    <property type="entry name" value="WRKY"/>
    <property type="match status" value="1"/>
</dbReference>
<organism evidence="8 9">
    <name type="scientific">Spirodela intermedia</name>
    <name type="common">Intermediate duckweed</name>
    <dbReference type="NCBI Taxonomy" id="51605"/>
    <lineage>
        <taxon>Eukaryota</taxon>
        <taxon>Viridiplantae</taxon>
        <taxon>Streptophyta</taxon>
        <taxon>Embryophyta</taxon>
        <taxon>Tracheophyta</taxon>
        <taxon>Spermatophyta</taxon>
        <taxon>Magnoliopsida</taxon>
        <taxon>Liliopsida</taxon>
        <taxon>Araceae</taxon>
        <taxon>Lemnoideae</taxon>
        <taxon>Spirodela</taxon>
    </lineage>
</organism>
<accession>A0A7I8LJ93</accession>
<sequence>MEGSGGEAPPSQSFPHNFSSSSALESSSSQVAPSAVTGHLLQYLLATPQGGVDWASLLFSLPKALGEQPERDALQPETPAGRTEGNARKGKGAGSGKKPPRPRFAFQTKSAVDLLDDGYRWRKYGQKAVKNSAHPRSYFRCTHHTCEVKKQVQRLSTDASIVVTTYEGIHNHPCEKLMEVLSPLIKQIQFLSRHQF</sequence>
<dbReference type="SMART" id="SM00774">
    <property type="entry name" value="WRKY"/>
    <property type="match status" value="1"/>
</dbReference>
<dbReference type="Pfam" id="PF03106">
    <property type="entry name" value="WRKY"/>
    <property type="match status" value="1"/>
</dbReference>
<evidence type="ECO:0000313" key="8">
    <source>
        <dbReference type="EMBL" id="CAA7410121.1"/>
    </source>
</evidence>
<feature type="compositionally biased region" description="Low complexity" evidence="6">
    <location>
        <begin position="9"/>
        <end position="31"/>
    </location>
</feature>
<dbReference type="InterPro" id="IPR003657">
    <property type="entry name" value="WRKY_dom"/>
</dbReference>
<dbReference type="Proteomes" id="UP000663760">
    <property type="component" value="Chromosome 17"/>
</dbReference>
<proteinExistence type="predicted"/>
<comment type="subcellular location">
    <subcellularLocation>
        <location evidence="1">Nucleus</location>
    </subcellularLocation>
</comment>
<evidence type="ECO:0000259" key="7">
    <source>
        <dbReference type="PROSITE" id="PS50811"/>
    </source>
</evidence>
<dbReference type="PANTHER" id="PTHR31221">
    <property type="entry name" value="WRKY TRANSCRIPTION FACTOR PROTEIN 1-RELATED"/>
    <property type="match status" value="1"/>
</dbReference>
<keyword evidence="4" id="KW-0804">Transcription</keyword>
<reference evidence="8" key="1">
    <citation type="submission" date="2020-02" db="EMBL/GenBank/DDBJ databases">
        <authorList>
            <person name="Scholz U."/>
            <person name="Mascher M."/>
            <person name="Fiebig A."/>
        </authorList>
    </citation>
    <scope>NUCLEOTIDE SEQUENCE</scope>
</reference>
<dbReference type="AlphaFoldDB" id="A0A7I8LJ93"/>
<feature type="domain" description="WRKY" evidence="7">
    <location>
        <begin position="110"/>
        <end position="175"/>
    </location>
</feature>
<keyword evidence="3" id="KW-0238">DNA-binding</keyword>
<protein>
    <recommendedName>
        <fullName evidence="7">WRKY domain-containing protein</fullName>
    </recommendedName>
</protein>
<evidence type="ECO:0000256" key="2">
    <source>
        <dbReference type="ARBA" id="ARBA00023015"/>
    </source>
</evidence>
<name>A0A7I8LJ93_SPIIN</name>
<evidence type="ECO:0000313" key="9">
    <source>
        <dbReference type="Proteomes" id="UP000663760"/>
    </source>
</evidence>
<dbReference type="GO" id="GO:0043565">
    <property type="term" value="F:sequence-specific DNA binding"/>
    <property type="evidence" value="ECO:0007669"/>
    <property type="project" value="InterPro"/>
</dbReference>
<dbReference type="PANTHER" id="PTHR31221:SF111">
    <property type="entry name" value="WRKY TRANSCRIPTION FACTOR 43-RELATED"/>
    <property type="match status" value="1"/>
</dbReference>
<dbReference type="InterPro" id="IPR044810">
    <property type="entry name" value="WRKY_plant"/>
</dbReference>
<feature type="region of interest" description="Disordered" evidence="6">
    <location>
        <begin position="1"/>
        <end position="31"/>
    </location>
</feature>
<dbReference type="GO" id="GO:0003700">
    <property type="term" value="F:DNA-binding transcription factor activity"/>
    <property type="evidence" value="ECO:0007669"/>
    <property type="project" value="InterPro"/>
</dbReference>
<dbReference type="EMBL" id="LR746280">
    <property type="protein sequence ID" value="CAA7410121.1"/>
    <property type="molecule type" value="Genomic_DNA"/>
</dbReference>
<evidence type="ECO:0000256" key="6">
    <source>
        <dbReference type="SAM" id="MobiDB-lite"/>
    </source>
</evidence>
<dbReference type="FunFam" id="2.20.25.80:FF:000003">
    <property type="entry name" value="WRKY transcription factor 57"/>
    <property type="match status" value="1"/>
</dbReference>
<keyword evidence="9" id="KW-1185">Reference proteome</keyword>
<evidence type="ECO:0000256" key="1">
    <source>
        <dbReference type="ARBA" id="ARBA00004123"/>
    </source>
</evidence>
<keyword evidence="2" id="KW-0805">Transcription regulation</keyword>
<dbReference type="GO" id="GO:0005634">
    <property type="term" value="C:nucleus"/>
    <property type="evidence" value="ECO:0007669"/>
    <property type="project" value="UniProtKB-SubCell"/>
</dbReference>
<evidence type="ECO:0000256" key="4">
    <source>
        <dbReference type="ARBA" id="ARBA00023163"/>
    </source>
</evidence>
<dbReference type="SUPFAM" id="SSF118290">
    <property type="entry name" value="WRKY DNA-binding domain"/>
    <property type="match status" value="1"/>
</dbReference>
<evidence type="ECO:0000256" key="3">
    <source>
        <dbReference type="ARBA" id="ARBA00023125"/>
    </source>
</evidence>
<evidence type="ECO:0000256" key="5">
    <source>
        <dbReference type="ARBA" id="ARBA00023242"/>
    </source>
</evidence>
<dbReference type="InterPro" id="IPR036576">
    <property type="entry name" value="WRKY_dom_sf"/>
</dbReference>